<dbReference type="AlphaFoldDB" id="A0A8D8C6B1"/>
<proteinExistence type="predicted"/>
<dbReference type="EMBL" id="HBUE01107353">
    <property type="protein sequence ID" value="CAG6487667.1"/>
    <property type="molecule type" value="Transcribed_RNA"/>
</dbReference>
<organism evidence="1">
    <name type="scientific">Culex pipiens</name>
    <name type="common">House mosquito</name>
    <dbReference type="NCBI Taxonomy" id="7175"/>
    <lineage>
        <taxon>Eukaryota</taxon>
        <taxon>Metazoa</taxon>
        <taxon>Ecdysozoa</taxon>
        <taxon>Arthropoda</taxon>
        <taxon>Hexapoda</taxon>
        <taxon>Insecta</taxon>
        <taxon>Pterygota</taxon>
        <taxon>Neoptera</taxon>
        <taxon>Endopterygota</taxon>
        <taxon>Diptera</taxon>
        <taxon>Nematocera</taxon>
        <taxon>Culicoidea</taxon>
        <taxon>Culicidae</taxon>
        <taxon>Culicinae</taxon>
        <taxon>Culicini</taxon>
        <taxon>Culex</taxon>
        <taxon>Culex</taxon>
    </lineage>
</organism>
<evidence type="ECO:0000313" key="1">
    <source>
        <dbReference type="EMBL" id="CAG6487667.1"/>
    </source>
</evidence>
<reference evidence="1" key="1">
    <citation type="submission" date="2021-05" db="EMBL/GenBank/DDBJ databases">
        <authorList>
            <person name="Alioto T."/>
            <person name="Alioto T."/>
            <person name="Gomez Garrido J."/>
        </authorList>
    </citation>
    <scope>NUCLEOTIDE SEQUENCE</scope>
</reference>
<sequence>MTFCWRSFSGVTVEKKNNFLDEKPVGVLFFFVSFLKGGAELWGGIFLRYFPSSSCDDEGIPHLEYNLWRAGTSSSTTTVMTMWARVPVPVRGPYVTGHRQVGS</sequence>
<protein>
    <submittedName>
        <fullName evidence="1">(northern house mosquito) hypothetical protein</fullName>
    </submittedName>
</protein>
<accession>A0A8D8C6B1</accession>
<name>A0A8D8C6B1_CULPI</name>